<evidence type="ECO:0000259" key="1">
    <source>
        <dbReference type="Pfam" id="PF00535"/>
    </source>
</evidence>
<proteinExistence type="predicted"/>
<organism evidence="2 3">
    <name type="scientific">Pararobbsia silviterrae</name>
    <dbReference type="NCBI Taxonomy" id="1792498"/>
    <lineage>
        <taxon>Bacteria</taxon>
        <taxon>Pseudomonadati</taxon>
        <taxon>Pseudomonadota</taxon>
        <taxon>Betaproteobacteria</taxon>
        <taxon>Burkholderiales</taxon>
        <taxon>Burkholderiaceae</taxon>
        <taxon>Pararobbsia</taxon>
    </lineage>
</organism>
<feature type="domain" description="Glycosyltransferase 2-like" evidence="1">
    <location>
        <begin position="4"/>
        <end position="144"/>
    </location>
</feature>
<evidence type="ECO:0000313" key="3">
    <source>
        <dbReference type="Proteomes" id="UP000270342"/>
    </source>
</evidence>
<dbReference type="PANTHER" id="PTHR43685">
    <property type="entry name" value="GLYCOSYLTRANSFERASE"/>
    <property type="match status" value="1"/>
</dbReference>
<dbReference type="InterPro" id="IPR029044">
    <property type="entry name" value="Nucleotide-diphossugar_trans"/>
</dbReference>
<dbReference type="AlphaFoldDB" id="A0A494Y8D7"/>
<dbReference type="OrthoDB" id="9785185at2"/>
<gene>
    <name evidence="2" type="ORF">D7S86_01500</name>
</gene>
<dbReference type="EMBL" id="RBZU01000001">
    <property type="protein sequence ID" value="RKP58646.1"/>
    <property type="molecule type" value="Genomic_DNA"/>
</dbReference>
<dbReference type="SUPFAM" id="SSF53448">
    <property type="entry name" value="Nucleotide-diphospho-sugar transferases"/>
    <property type="match status" value="1"/>
</dbReference>
<keyword evidence="2" id="KW-0808">Transferase</keyword>
<dbReference type="Gene3D" id="3.90.550.10">
    <property type="entry name" value="Spore Coat Polysaccharide Biosynthesis Protein SpsA, Chain A"/>
    <property type="match status" value="1"/>
</dbReference>
<dbReference type="Pfam" id="PF00535">
    <property type="entry name" value="Glycos_transf_2"/>
    <property type="match status" value="1"/>
</dbReference>
<dbReference type="GO" id="GO:0016740">
    <property type="term" value="F:transferase activity"/>
    <property type="evidence" value="ECO:0007669"/>
    <property type="project" value="UniProtKB-KW"/>
</dbReference>
<dbReference type="CDD" id="cd00761">
    <property type="entry name" value="Glyco_tranf_GTA_type"/>
    <property type="match status" value="1"/>
</dbReference>
<dbReference type="Proteomes" id="UP000270342">
    <property type="component" value="Unassembled WGS sequence"/>
</dbReference>
<dbReference type="InterPro" id="IPR050834">
    <property type="entry name" value="Glycosyltransf_2"/>
</dbReference>
<sequence length="316" mass="35228">MLVSICIPTCDRPELLELALASCLAQTHAPIQIVVGDDSRNDATQTMMRTRYGNDSRIHYVRNTPPLGQGLNVASLFTRAEGDKILLLHDDDLLEHDAIESLLGLWQRHPDLEIAFGDQYVIDIHGAVDLEQSRAGNIAFYRTKAAEGLQKAPGRTGLVSMFPNNGWLANADLVKRVNYKAQFGSGCDFAFGVEVCLAASKIYYLKRYVSSYRVTPGAISQTTGASMNSAAVEAYRIVHGLRLARELEPARRVAYKRMVPIVVSTLSRHDEPVKSLKLALMHLHAYNYGLSPRFYYHMLLIGKSMLHRKRGRLANT</sequence>
<reference evidence="2 3" key="1">
    <citation type="submission" date="2018-10" db="EMBL/GenBank/DDBJ databases">
        <title>Robbsia sp. DHC34, isolated from soil.</title>
        <authorList>
            <person name="Gao Z.-H."/>
            <person name="Qiu L.-H."/>
        </authorList>
    </citation>
    <scope>NUCLEOTIDE SEQUENCE [LARGE SCALE GENOMIC DNA]</scope>
    <source>
        <strain evidence="2 3">DHC34</strain>
    </source>
</reference>
<dbReference type="InterPro" id="IPR001173">
    <property type="entry name" value="Glyco_trans_2-like"/>
</dbReference>
<evidence type="ECO:0000313" key="2">
    <source>
        <dbReference type="EMBL" id="RKP58646.1"/>
    </source>
</evidence>
<dbReference type="PANTHER" id="PTHR43685:SF2">
    <property type="entry name" value="GLYCOSYLTRANSFERASE 2-LIKE DOMAIN-CONTAINING PROTEIN"/>
    <property type="match status" value="1"/>
</dbReference>
<name>A0A494Y8D7_9BURK</name>
<keyword evidence="3" id="KW-1185">Reference proteome</keyword>
<accession>A0A494Y8D7</accession>
<comment type="caution">
    <text evidence="2">The sequence shown here is derived from an EMBL/GenBank/DDBJ whole genome shotgun (WGS) entry which is preliminary data.</text>
</comment>
<protein>
    <submittedName>
        <fullName evidence="2">Glycosyltransferase</fullName>
    </submittedName>
</protein>